<reference evidence="2" key="1">
    <citation type="submission" date="2021-06" db="EMBL/GenBank/DDBJ databases">
        <authorList>
            <person name="Kallberg Y."/>
            <person name="Tangrot J."/>
            <person name="Rosling A."/>
        </authorList>
    </citation>
    <scope>NUCLEOTIDE SEQUENCE</scope>
    <source>
        <strain evidence="2">CL551</strain>
    </source>
</reference>
<dbReference type="GO" id="GO:0004672">
    <property type="term" value="F:protein kinase activity"/>
    <property type="evidence" value="ECO:0007669"/>
    <property type="project" value="InterPro"/>
</dbReference>
<protein>
    <submittedName>
        <fullName evidence="2">16788_t:CDS:1</fullName>
    </submittedName>
</protein>
<dbReference type="PANTHER" id="PTHR45756">
    <property type="entry name" value="PALMITOYLTRANSFERASE"/>
    <property type="match status" value="1"/>
</dbReference>
<accession>A0A9N9DJE1</accession>
<dbReference type="InterPro" id="IPR001245">
    <property type="entry name" value="Ser-Thr/Tyr_kinase_cat_dom"/>
</dbReference>
<feature type="domain" description="Protein kinase" evidence="1">
    <location>
        <begin position="1"/>
        <end position="81"/>
    </location>
</feature>
<dbReference type="AlphaFoldDB" id="A0A9N9DJE1"/>
<evidence type="ECO:0000259" key="1">
    <source>
        <dbReference type="PROSITE" id="PS50011"/>
    </source>
</evidence>
<dbReference type="Proteomes" id="UP000789342">
    <property type="component" value="Unassembled WGS sequence"/>
</dbReference>
<dbReference type="OrthoDB" id="2396740at2759"/>
<keyword evidence="3" id="KW-1185">Reference proteome</keyword>
<comment type="caution">
    <text evidence="2">The sequence shown here is derived from an EMBL/GenBank/DDBJ whole genome shotgun (WGS) entry which is preliminary data.</text>
</comment>
<evidence type="ECO:0000313" key="3">
    <source>
        <dbReference type="Proteomes" id="UP000789342"/>
    </source>
</evidence>
<sequence length="81" mass="9050">AADIYSFGMVMCEVFSGASPFSNIDCKNEEEGKILEIEICNGKRLEIQDLPPLIAELIKKCWDADLTRRPSAKNLCKTLNT</sequence>
<dbReference type="InterPro" id="IPR000719">
    <property type="entry name" value="Prot_kinase_dom"/>
</dbReference>
<dbReference type="GO" id="GO:0005524">
    <property type="term" value="F:ATP binding"/>
    <property type="evidence" value="ECO:0007669"/>
    <property type="project" value="InterPro"/>
</dbReference>
<dbReference type="Gene3D" id="1.10.510.10">
    <property type="entry name" value="Transferase(Phosphotransferase) domain 1"/>
    <property type="match status" value="1"/>
</dbReference>
<dbReference type="InterPro" id="IPR053215">
    <property type="entry name" value="TKL_Ser/Thr_kinase"/>
</dbReference>
<organism evidence="2 3">
    <name type="scientific">Acaulospora morrowiae</name>
    <dbReference type="NCBI Taxonomy" id="94023"/>
    <lineage>
        <taxon>Eukaryota</taxon>
        <taxon>Fungi</taxon>
        <taxon>Fungi incertae sedis</taxon>
        <taxon>Mucoromycota</taxon>
        <taxon>Glomeromycotina</taxon>
        <taxon>Glomeromycetes</taxon>
        <taxon>Diversisporales</taxon>
        <taxon>Acaulosporaceae</taxon>
        <taxon>Acaulospora</taxon>
    </lineage>
</organism>
<name>A0A9N9DJE1_9GLOM</name>
<feature type="non-terminal residue" evidence="2">
    <location>
        <position position="1"/>
    </location>
</feature>
<dbReference type="PROSITE" id="PS50011">
    <property type="entry name" value="PROTEIN_KINASE_DOM"/>
    <property type="match status" value="1"/>
</dbReference>
<dbReference type="EMBL" id="CAJVPV010009074">
    <property type="protein sequence ID" value="CAG8637923.1"/>
    <property type="molecule type" value="Genomic_DNA"/>
</dbReference>
<dbReference type="SUPFAM" id="SSF56112">
    <property type="entry name" value="Protein kinase-like (PK-like)"/>
    <property type="match status" value="1"/>
</dbReference>
<proteinExistence type="predicted"/>
<evidence type="ECO:0000313" key="2">
    <source>
        <dbReference type="EMBL" id="CAG8637923.1"/>
    </source>
</evidence>
<gene>
    <name evidence="2" type="ORF">AMORRO_LOCUS9385</name>
</gene>
<dbReference type="InterPro" id="IPR011009">
    <property type="entry name" value="Kinase-like_dom_sf"/>
</dbReference>
<dbReference type="PANTHER" id="PTHR45756:SF1">
    <property type="entry name" value="PROTEIN KINASE DOMAIN CONTAINING PROTEIN"/>
    <property type="match status" value="1"/>
</dbReference>
<dbReference type="Pfam" id="PF07714">
    <property type="entry name" value="PK_Tyr_Ser-Thr"/>
    <property type="match status" value="1"/>
</dbReference>